<dbReference type="AlphaFoldDB" id="A0A427Y473"/>
<keyword evidence="2" id="KW-1185">Reference proteome</keyword>
<reference evidence="1 2" key="1">
    <citation type="submission" date="2018-11" db="EMBL/GenBank/DDBJ databases">
        <title>Genome sequence of Apiotrichum porosum DSM 27194.</title>
        <authorList>
            <person name="Aliyu H."/>
            <person name="Gorte O."/>
            <person name="Ochsenreither K."/>
        </authorList>
    </citation>
    <scope>NUCLEOTIDE SEQUENCE [LARGE SCALE GENOMIC DNA]</scope>
    <source>
        <strain evidence="1 2">DSM 27194</strain>
    </source>
</reference>
<organism evidence="1 2">
    <name type="scientific">Apiotrichum porosum</name>
    <dbReference type="NCBI Taxonomy" id="105984"/>
    <lineage>
        <taxon>Eukaryota</taxon>
        <taxon>Fungi</taxon>
        <taxon>Dikarya</taxon>
        <taxon>Basidiomycota</taxon>
        <taxon>Agaricomycotina</taxon>
        <taxon>Tremellomycetes</taxon>
        <taxon>Trichosporonales</taxon>
        <taxon>Trichosporonaceae</taxon>
        <taxon>Apiotrichum</taxon>
    </lineage>
</organism>
<dbReference type="EMBL" id="RSCE01000002">
    <property type="protein sequence ID" value="RSH85879.1"/>
    <property type="molecule type" value="Genomic_DNA"/>
</dbReference>
<protein>
    <submittedName>
        <fullName evidence="1">Uncharacterized protein</fullName>
    </submittedName>
</protein>
<sequence length="77" mass="8512">MPDIDPLHITTGGTNLNDEQKAAFLLKLPLATPAEWHTRVDKDIEHYYYAAAGVLASSPFVPPPLDTIQPFIVHAME</sequence>
<gene>
    <name evidence="1" type="ORF">EHS24_004063</name>
</gene>
<dbReference type="GeneID" id="39588606"/>
<dbReference type="Proteomes" id="UP000279236">
    <property type="component" value="Unassembled WGS sequence"/>
</dbReference>
<evidence type="ECO:0000313" key="2">
    <source>
        <dbReference type="Proteomes" id="UP000279236"/>
    </source>
</evidence>
<accession>A0A427Y473</accession>
<comment type="caution">
    <text evidence="1">The sequence shown here is derived from an EMBL/GenBank/DDBJ whole genome shotgun (WGS) entry which is preliminary data.</text>
</comment>
<evidence type="ECO:0000313" key="1">
    <source>
        <dbReference type="EMBL" id="RSH85879.1"/>
    </source>
</evidence>
<dbReference type="RefSeq" id="XP_028478664.1">
    <property type="nucleotide sequence ID" value="XM_028619692.1"/>
</dbReference>
<name>A0A427Y473_9TREE</name>
<proteinExistence type="predicted"/>